<evidence type="ECO:0000313" key="7">
    <source>
        <dbReference type="Proteomes" id="UP000326659"/>
    </source>
</evidence>
<keyword evidence="4" id="KW-0472">Membrane</keyword>
<dbReference type="GO" id="GO:0097347">
    <property type="term" value="C:TAM protein secretion complex"/>
    <property type="evidence" value="ECO:0007669"/>
    <property type="project" value="TreeGrafter"/>
</dbReference>
<evidence type="ECO:0000259" key="5">
    <source>
        <dbReference type="Pfam" id="PF04357"/>
    </source>
</evidence>
<dbReference type="InterPro" id="IPR007452">
    <property type="entry name" value="TamB_C"/>
</dbReference>
<sequence>MTRTGWMRALRWSLGGLLGLILLLVIAVAALLGTPAGSRAVLSWVPGLSVDEFDGRLAGGFSAKRLEWTDGGTHLVLDQPQIDWSPACLLRMTLCLHKVVANEVLLTLPPSEPSESSGPIELPDLSLPLSLELGDIRIGRFLLDGQEQLRDAELAAHWDHEGLHIDSVKLARDGLSLSLKGLLKPTQGWPLEAEGTLGLPAPGEKSWTLQLQAKGELMGHLKLQAQSSGYLNGNLEGDLQPLAENLPATALVTADGFKADASLPDTLTLNQLRLNASGNLKDGYQLAGAAVLPAEESPVVLTLRGRVDAEGADIAALDLSAAKDQRVALTGRLDWKDAFAANAQLDWLDFPWRRLYPEIDEPPVSVDTFKAEVSYSEGAYLGNFDGAFKGPAGDFTLASPVSGNLAEVFLPSLKLVAGQGKAEGHLKVGFADAVSWDAALDLSDLDPAYWLEEMPGRLAGPLRSKGSLKGEALNLDANLDLQGRLRGQPATFKANATAAGQAWRVDGLALQLGDNRISGQAALDQRLSGRLDIALNRLGQLWPQLFGRLNGQLDLAGTLQAPQGQLKLDGQRVAYADQGLRTLDLSASLDAGQRGRVNLTAQGLRSGDTDFGVLKLEGSGDLKRQQLALNLQGKPVVLDLGLDGNWNGKDWRGSLLKGDIQSGGQDWRLQQPARLERLADGRINLGAHCWASGPASLCMEDQRLMPDPRLRMHLREFPLDSLARWLPEDFAWKGKLDGDVQLDLPASGPNGSILINANNGTLRIKEQEEWVDFPYQRLQLESRLTPRRIDTSLQFQGDKLGSLQAQVQLDPRPKAKPVSGTFSLSGLDIAVARPFAPMVETLKGHLNGSGQISGGLLAPRVDGELRLNDGEISGGDLPTRFEQLQVTARIAGEQVDLSGDWKAGEHGNGSLSGRIAWFSGLDVDVKLRGSRLPVTVEPYANLEVEPDLTVQMAGERLAVSGSVQVPRGAITIRQLPPSTVKVSDDSVIVGAKQEPKSALALNMDIDVRVGSDKLTFSGFGLNAELAGQVHIGDNMDTRGELRLNNGRYRAYGQKLTIRRARLLFAGPIDQPFLDVEAIRKVDDVVAGLRLTGNAEQPRSEVFSEPAMSQQQALSYLVLGRPMSSGEDSNMLGEAALALGLAGSAPLTGEVAQRLGIQDFQLDTEGTGNSTSVVASGQLSDRLSLRYGVGVFEPANTIALRYLLSKKVYLEAASGLASSLDIFYKRDF</sequence>
<dbReference type="GO" id="GO:0005886">
    <property type="term" value="C:plasma membrane"/>
    <property type="evidence" value="ECO:0007669"/>
    <property type="project" value="InterPro"/>
</dbReference>
<dbReference type="GO" id="GO:0009306">
    <property type="term" value="P:protein secretion"/>
    <property type="evidence" value="ECO:0007669"/>
    <property type="project" value="InterPro"/>
</dbReference>
<dbReference type="EMBL" id="CP043626">
    <property type="protein sequence ID" value="QEY71048.1"/>
    <property type="molecule type" value="Genomic_DNA"/>
</dbReference>
<name>A0A9X7R398_PSEDE</name>
<keyword evidence="7" id="KW-1185">Reference proteome</keyword>
<dbReference type="PANTHER" id="PTHR36985:SF1">
    <property type="entry name" value="TRANSLOCATION AND ASSEMBLY MODULE SUBUNIT TAMB"/>
    <property type="match status" value="1"/>
</dbReference>
<dbReference type="AlphaFoldDB" id="A0A9X7R398"/>
<dbReference type="Pfam" id="PF04357">
    <property type="entry name" value="TamB"/>
    <property type="match status" value="1"/>
</dbReference>
<protein>
    <submittedName>
        <fullName evidence="6">Translocation/assembly module TamB</fullName>
    </submittedName>
</protein>
<evidence type="ECO:0000313" key="6">
    <source>
        <dbReference type="EMBL" id="QEY71048.1"/>
    </source>
</evidence>
<dbReference type="PANTHER" id="PTHR36985">
    <property type="entry name" value="TRANSLOCATION AND ASSEMBLY MODULE SUBUNIT TAMB"/>
    <property type="match status" value="1"/>
</dbReference>
<evidence type="ECO:0000256" key="3">
    <source>
        <dbReference type="ARBA" id="ARBA00022989"/>
    </source>
</evidence>
<feature type="domain" description="Translocation and assembly module TamB C-terminal" evidence="5">
    <location>
        <begin position="904"/>
        <end position="1227"/>
    </location>
</feature>
<evidence type="ECO:0000256" key="1">
    <source>
        <dbReference type="ARBA" id="ARBA00004167"/>
    </source>
</evidence>
<comment type="subcellular location">
    <subcellularLocation>
        <location evidence="1">Membrane</location>
        <topology evidence="1">Single-pass membrane protein</topology>
    </subcellularLocation>
</comment>
<accession>A0A9X7R398</accession>
<keyword evidence="2" id="KW-0812">Transmembrane</keyword>
<gene>
    <name evidence="6" type="ORF">F1C79_04985</name>
</gene>
<evidence type="ECO:0000256" key="4">
    <source>
        <dbReference type="ARBA" id="ARBA00023136"/>
    </source>
</evidence>
<dbReference type="KEGG" id="pden:F1C79_04985"/>
<dbReference type="Proteomes" id="UP000326659">
    <property type="component" value="Chromosome"/>
</dbReference>
<dbReference type="OrthoDB" id="5555605at2"/>
<reference evidence="6 7" key="1">
    <citation type="submission" date="2019-09" db="EMBL/GenBank/DDBJ databases">
        <title>Prosopis cineraria nodule microbiome.</title>
        <authorList>
            <person name="Chaluvadi S.R."/>
            <person name="Ali R."/>
            <person name="Wang X."/>
        </authorList>
    </citation>
    <scope>NUCLEOTIDE SEQUENCE [LARGE SCALE GENOMIC DNA]</scope>
    <source>
        <strain evidence="6 7">BG1</strain>
    </source>
</reference>
<organism evidence="6 7">
    <name type="scientific">Pseudomonas denitrificans</name>
    <dbReference type="NCBI Taxonomy" id="43306"/>
    <lineage>
        <taxon>Bacteria</taxon>
        <taxon>Pseudomonadati</taxon>
        <taxon>Pseudomonadota</taxon>
        <taxon>Gammaproteobacteria</taxon>
        <taxon>Pseudomonadales</taxon>
        <taxon>Pseudomonadaceae</taxon>
        <taxon>Halopseudomonas</taxon>
    </lineage>
</organism>
<keyword evidence="3" id="KW-1133">Transmembrane helix</keyword>
<proteinExistence type="predicted"/>
<evidence type="ECO:0000256" key="2">
    <source>
        <dbReference type="ARBA" id="ARBA00022692"/>
    </source>
</evidence>